<evidence type="ECO:0000313" key="16">
    <source>
        <dbReference type="EMBL" id="GAB56768.1"/>
    </source>
</evidence>
<dbReference type="PROSITE" id="PS50109">
    <property type="entry name" value="HIS_KIN"/>
    <property type="match status" value="1"/>
</dbReference>
<keyword evidence="5" id="KW-0547">Nucleotide-binding</keyword>
<keyword evidence="4" id="KW-0808">Transferase</keyword>
<dbReference type="SMART" id="SM00387">
    <property type="entry name" value="HATPase_c"/>
    <property type="match status" value="1"/>
</dbReference>
<dbReference type="GO" id="GO:0006355">
    <property type="term" value="P:regulation of DNA-templated transcription"/>
    <property type="evidence" value="ECO:0007669"/>
    <property type="project" value="InterPro"/>
</dbReference>
<evidence type="ECO:0000259" key="15">
    <source>
        <dbReference type="PROSITE" id="PS50109"/>
    </source>
</evidence>
<dbReference type="GO" id="GO:0000155">
    <property type="term" value="F:phosphorelay sensor kinase activity"/>
    <property type="evidence" value="ECO:0007669"/>
    <property type="project" value="InterPro"/>
</dbReference>
<dbReference type="eggNOG" id="COG3852">
    <property type="taxonomic scope" value="Bacteria"/>
</dbReference>
<dbReference type="InterPro" id="IPR035965">
    <property type="entry name" value="PAS-like_dom_sf"/>
</dbReference>
<name>H5TEP1_9ALTE</name>
<dbReference type="InterPro" id="IPR003594">
    <property type="entry name" value="HATPase_dom"/>
</dbReference>
<evidence type="ECO:0000256" key="8">
    <source>
        <dbReference type="ARBA" id="ARBA00022840"/>
    </source>
</evidence>
<evidence type="ECO:0000256" key="14">
    <source>
        <dbReference type="ARBA" id="ARBA00043094"/>
    </source>
</evidence>
<dbReference type="InterPro" id="IPR036097">
    <property type="entry name" value="HisK_dim/P_sf"/>
</dbReference>
<evidence type="ECO:0000256" key="4">
    <source>
        <dbReference type="ARBA" id="ARBA00022679"/>
    </source>
</evidence>
<reference evidence="16 17" key="2">
    <citation type="journal article" date="2017" name="Antonie Van Leeuwenhoek">
        <title>Rhizobium rhizosphaerae sp. nov., a novel species isolated from rice rhizosphere.</title>
        <authorList>
            <person name="Zhao J.J."/>
            <person name="Zhang J."/>
            <person name="Zhang R.J."/>
            <person name="Zhang C.W."/>
            <person name="Yin H.Q."/>
            <person name="Zhang X.X."/>
        </authorList>
    </citation>
    <scope>NUCLEOTIDE SEQUENCE [LARGE SCALE GENOMIC DNA]</scope>
    <source>
        <strain evidence="16 17">ACAM 611</strain>
    </source>
</reference>
<evidence type="ECO:0000256" key="3">
    <source>
        <dbReference type="ARBA" id="ARBA00022553"/>
    </source>
</evidence>
<dbReference type="STRING" id="56804.BAE46_04340"/>
<proteinExistence type="predicted"/>
<dbReference type="Pfam" id="PF00512">
    <property type="entry name" value="HisKA"/>
    <property type="match status" value="1"/>
</dbReference>
<dbReference type="SUPFAM" id="SSF55785">
    <property type="entry name" value="PYP-like sensor domain (PAS domain)"/>
    <property type="match status" value="1"/>
</dbReference>
<evidence type="ECO:0000256" key="11">
    <source>
        <dbReference type="ARBA" id="ARBA00037696"/>
    </source>
</evidence>
<evidence type="ECO:0000256" key="7">
    <source>
        <dbReference type="ARBA" id="ARBA00022801"/>
    </source>
</evidence>
<dbReference type="GO" id="GO:0005524">
    <property type="term" value="F:ATP binding"/>
    <property type="evidence" value="ECO:0007669"/>
    <property type="project" value="UniProtKB-KW"/>
</dbReference>
<keyword evidence="3" id="KW-0597">Phosphoprotein</keyword>
<dbReference type="SMART" id="SM00388">
    <property type="entry name" value="HisKA"/>
    <property type="match status" value="1"/>
</dbReference>
<dbReference type="CDD" id="cd00130">
    <property type="entry name" value="PAS"/>
    <property type="match status" value="1"/>
</dbReference>
<evidence type="ECO:0000256" key="10">
    <source>
        <dbReference type="ARBA" id="ARBA00023231"/>
    </source>
</evidence>
<evidence type="ECO:0000256" key="9">
    <source>
        <dbReference type="ARBA" id="ARBA00023012"/>
    </source>
</evidence>
<keyword evidence="10" id="KW-0535">Nitrogen fixation</keyword>
<dbReference type="InterPro" id="IPR013767">
    <property type="entry name" value="PAS_fold"/>
</dbReference>
<sequence>MIDDRYHYELLLNSLKTALILVNDEFEVSFANEAALNLLETGLNQISERPLSDFLVDDSVNQQQIIKALENQDDYRETDVVMCFRDGRCTTVDINANIITVNGHIMALLEINPIDKQRKISQESQQYAQQVAARELVRGLAHEVKNPLGGIRGAAQLLEKKLSGADDREFTQMIIDQADRLSNLVDRLLGPNSLPHKRKFNLHQVLDKVQSVIINDLAFSIELHRDYDPSIPELFADPDMLQQAILNITRNASQALQAQDKTKDYRPRITFRTRIERQCVIKGVRHQLSAKISVIDNGPGIPKNLKDTLFYPMVSSKLHGSGLGLSIAQTLIDHHNGKIDVQSFQGFTEFNLYIPIIDKKTSLNQQKDKRI</sequence>
<dbReference type="Proteomes" id="UP000053586">
    <property type="component" value="Unassembled WGS sequence"/>
</dbReference>
<dbReference type="SUPFAM" id="SSF55874">
    <property type="entry name" value="ATPase domain of HSP90 chaperone/DNA topoisomerase II/histidine kinase"/>
    <property type="match status" value="1"/>
</dbReference>
<evidence type="ECO:0000256" key="2">
    <source>
        <dbReference type="ARBA" id="ARBA00012438"/>
    </source>
</evidence>
<comment type="caution">
    <text evidence="16">The sequence shown here is derived from an EMBL/GenBank/DDBJ whole genome shotgun (WGS) entry which is preliminary data.</text>
</comment>
<evidence type="ECO:0000256" key="5">
    <source>
        <dbReference type="ARBA" id="ARBA00022741"/>
    </source>
</evidence>
<dbReference type="SMART" id="SM00091">
    <property type="entry name" value="PAS"/>
    <property type="match status" value="1"/>
</dbReference>
<dbReference type="Gene3D" id="3.30.450.20">
    <property type="entry name" value="PAS domain"/>
    <property type="match status" value="1"/>
</dbReference>
<dbReference type="Pfam" id="PF02518">
    <property type="entry name" value="HATPase_c"/>
    <property type="match status" value="1"/>
</dbReference>
<dbReference type="InterPro" id="IPR000014">
    <property type="entry name" value="PAS"/>
</dbReference>
<keyword evidence="7" id="KW-0378">Hydrolase</keyword>
<evidence type="ECO:0000256" key="6">
    <source>
        <dbReference type="ARBA" id="ARBA00022777"/>
    </source>
</evidence>
<keyword evidence="17" id="KW-1185">Reference proteome</keyword>
<dbReference type="NCBIfam" id="NF008293">
    <property type="entry name" value="PRK11073.1"/>
    <property type="match status" value="1"/>
</dbReference>
<reference evidence="16 17" key="1">
    <citation type="journal article" date="2012" name="J. Bacteriol.">
        <title>Genome sequence of proteorhodopsin-containing sea ice bacterium Glaciecola punicea ACAM 611T.</title>
        <authorList>
            <person name="Qin Q.-L."/>
            <person name="Xie B.-B."/>
            <person name="Shu Y.-L."/>
            <person name="Rong J.-C."/>
            <person name="Zhao D.-L."/>
            <person name="Zhang X.-Y."/>
            <person name="Chen X.-L."/>
            <person name="Zhou B.-C."/>
            <person name="Zhanga Y.-Z."/>
        </authorList>
    </citation>
    <scope>NUCLEOTIDE SEQUENCE [LARGE SCALE GENOMIC DNA]</scope>
    <source>
        <strain evidence="16 17">ACAM 611</strain>
    </source>
</reference>
<dbReference type="EC" id="2.7.13.3" evidence="2"/>
<dbReference type="GO" id="GO:0016787">
    <property type="term" value="F:hydrolase activity"/>
    <property type="evidence" value="ECO:0007669"/>
    <property type="project" value="UniProtKB-KW"/>
</dbReference>
<dbReference type="AlphaFoldDB" id="H5TEP1"/>
<evidence type="ECO:0000256" key="1">
    <source>
        <dbReference type="ARBA" id="ARBA00000085"/>
    </source>
</evidence>
<feature type="domain" description="Histidine kinase" evidence="15">
    <location>
        <begin position="139"/>
        <end position="358"/>
    </location>
</feature>
<dbReference type="Pfam" id="PF00989">
    <property type="entry name" value="PAS"/>
    <property type="match status" value="1"/>
</dbReference>
<evidence type="ECO:0000313" key="17">
    <source>
        <dbReference type="Proteomes" id="UP000053586"/>
    </source>
</evidence>
<evidence type="ECO:0000256" key="12">
    <source>
        <dbReference type="ARBA" id="ARBA00039567"/>
    </source>
</evidence>
<dbReference type="SUPFAM" id="SSF47384">
    <property type="entry name" value="Homodimeric domain of signal transducing histidine kinase"/>
    <property type="match status" value="1"/>
</dbReference>
<keyword evidence="9" id="KW-0902">Two-component regulatory system</keyword>
<dbReference type="CDD" id="cd00082">
    <property type="entry name" value="HisKA"/>
    <property type="match status" value="1"/>
</dbReference>
<accession>H5TEP1</accession>
<keyword evidence="8" id="KW-0067">ATP-binding</keyword>
<dbReference type="PANTHER" id="PTHR43065:SF16">
    <property type="entry name" value="SENSORY HISTIDINE KINASE_PHOSPHATASE NTRB"/>
    <property type="match status" value="1"/>
</dbReference>
<protein>
    <recommendedName>
        <fullName evidence="12">Sensory histidine kinase/phosphatase NtrB</fullName>
        <ecNumber evidence="2">2.7.13.3</ecNumber>
    </recommendedName>
    <alternativeName>
        <fullName evidence="13">Nitrogen regulation protein NR(II)</fullName>
    </alternativeName>
    <alternativeName>
        <fullName evidence="14">Nitrogen regulator II</fullName>
    </alternativeName>
</protein>
<organism evidence="16 17">
    <name type="scientific">Glaciecola punicea ACAM 611</name>
    <dbReference type="NCBI Taxonomy" id="1121923"/>
    <lineage>
        <taxon>Bacteria</taxon>
        <taxon>Pseudomonadati</taxon>
        <taxon>Pseudomonadota</taxon>
        <taxon>Gammaproteobacteria</taxon>
        <taxon>Alteromonadales</taxon>
        <taxon>Alteromonadaceae</taxon>
        <taxon>Glaciecola</taxon>
    </lineage>
</organism>
<dbReference type="InterPro" id="IPR005467">
    <property type="entry name" value="His_kinase_dom"/>
</dbReference>
<comment type="function">
    <text evidence="11">Member of the two-component regulatory system NtrB/NtrC, which controls expression of the nitrogen-regulated (ntr) genes in response to nitrogen limitation. Under conditions of nitrogen limitation, NtrB autophosphorylates and transfers the phosphoryl group to NtrC. In the presence of nitrogen, acts as a phosphatase that dephosphorylates and inactivates NtrC.</text>
</comment>
<dbReference type="InterPro" id="IPR004358">
    <property type="entry name" value="Sig_transdc_His_kin-like_C"/>
</dbReference>
<dbReference type="InterPro" id="IPR036890">
    <property type="entry name" value="HATPase_C_sf"/>
</dbReference>
<keyword evidence="6" id="KW-0418">Kinase</keyword>
<dbReference type="InterPro" id="IPR003661">
    <property type="entry name" value="HisK_dim/P_dom"/>
</dbReference>
<dbReference type="Gene3D" id="1.10.287.130">
    <property type="match status" value="1"/>
</dbReference>
<dbReference type="EMBL" id="BAET01000031">
    <property type="protein sequence ID" value="GAB56768.1"/>
    <property type="molecule type" value="Genomic_DNA"/>
</dbReference>
<comment type="catalytic activity">
    <reaction evidence="1">
        <text>ATP + protein L-histidine = ADP + protein N-phospho-L-histidine.</text>
        <dbReference type="EC" id="2.7.13.3"/>
    </reaction>
</comment>
<dbReference type="PANTHER" id="PTHR43065">
    <property type="entry name" value="SENSOR HISTIDINE KINASE"/>
    <property type="match status" value="1"/>
</dbReference>
<evidence type="ECO:0000256" key="13">
    <source>
        <dbReference type="ARBA" id="ARBA00042313"/>
    </source>
</evidence>
<gene>
    <name evidence="16" type="primary">glnL</name>
    <name evidence="16" type="ORF">GPUN_2654</name>
</gene>
<dbReference type="PRINTS" id="PR00344">
    <property type="entry name" value="BCTRLSENSOR"/>
</dbReference>
<dbReference type="Gene3D" id="3.30.565.10">
    <property type="entry name" value="Histidine kinase-like ATPase, C-terminal domain"/>
    <property type="match status" value="1"/>
</dbReference>